<dbReference type="RefSeq" id="WP_156734541.1">
    <property type="nucleotide sequence ID" value="NZ_CACRUU010000085.1"/>
</dbReference>
<gene>
    <name evidence="8" type="primary">albA_1</name>
    <name evidence="8" type="ORF">RGLFYP36_01957</name>
</gene>
<sequence length="366" mass="41592">MRERLSAPVVVDFNITKKCNLKCGFCYADAKNNCQQELSVLEIQKLLDEFQELNIHVIRISGGEPFCHSEIKKIIGLLGKYHFVVCMNTNGTMISEEVANLLAESKISRVAVSVDSCNPALHEKMRGVRGCFQHTYKAIDWLLEKCPEKLYITCTLTALNCDVESVMNIIEWCSMKKIRHLSFQVTADVGRCVDKKNLLMSQAQWNTVFGFLTKMRGEEKKLFPEISVNPTNESPVFYQYYYPLKNMGELNLLENIWGQKLEEKVEYISCVGGNISVAIDSNGDVYPCELMFGRKECVVGNIREKKFKELWDSASLFDEIYNKKKKDLNGKCSACENKFCGGGCRATALNETEDIWGSENGCPYEK</sequence>
<dbReference type="InterPro" id="IPR007197">
    <property type="entry name" value="rSAM"/>
</dbReference>
<evidence type="ECO:0000256" key="3">
    <source>
        <dbReference type="ARBA" id="ARBA00022691"/>
    </source>
</evidence>
<dbReference type="InterPro" id="IPR017200">
    <property type="entry name" value="PqqE-like"/>
</dbReference>
<dbReference type="SFLD" id="SFLDG01067">
    <property type="entry name" value="SPASM/twitch_domain_containing"/>
    <property type="match status" value="1"/>
</dbReference>
<dbReference type="PANTHER" id="PTHR11228">
    <property type="entry name" value="RADICAL SAM DOMAIN PROTEIN"/>
    <property type="match status" value="1"/>
</dbReference>
<dbReference type="SMART" id="SM00729">
    <property type="entry name" value="Elp3"/>
    <property type="match status" value="1"/>
</dbReference>
<organism evidence="8">
    <name type="scientific">Mediterraneibacter gnavus</name>
    <name type="common">Ruminococcus gnavus</name>
    <dbReference type="NCBI Taxonomy" id="33038"/>
    <lineage>
        <taxon>Bacteria</taxon>
        <taxon>Bacillati</taxon>
        <taxon>Bacillota</taxon>
        <taxon>Clostridia</taxon>
        <taxon>Lachnospirales</taxon>
        <taxon>Lachnospiraceae</taxon>
        <taxon>Mediterraneibacter</taxon>
    </lineage>
</organism>
<keyword evidence="6" id="KW-0411">Iron-sulfur</keyword>
<accession>A0A6N3FQ21</accession>
<dbReference type="SFLD" id="SFLDS00029">
    <property type="entry name" value="Radical_SAM"/>
    <property type="match status" value="1"/>
</dbReference>
<evidence type="ECO:0000259" key="7">
    <source>
        <dbReference type="PROSITE" id="PS51918"/>
    </source>
</evidence>
<evidence type="ECO:0000313" key="8">
    <source>
        <dbReference type="EMBL" id="VYU54282.1"/>
    </source>
</evidence>
<evidence type="ECO:0000256" key="4">
    <source>
        <dbReference type="ARBA" id="ARBA00022723"/>
    </source>
</evidence>
<dbReference type="EMBL" id="CACRUU010000085">
    <property type="protein sequence ID" value="VYU54282.1"/>
    <property type="molecule type" value="Genomic_DNA"/>
</dbReference>
<evidence type="ECO:0000256" key="5">
    <source>
        <dbReference type="ARBA" id="ARBA00023004"/>
    </source>
</evidence>
<keyword evidence="4" id="KW-0479">Metal-binding</keyword>
<dbReference type="Pfam" id="PF13186">
    <property type="entry name" value="SPASM"/>
    <property type="match status" value="1"/>
</dbReference>
<dbReference type="GO" id="GO:0051539">
    <property type="term" value="F:4 iron, 4 sulfur cluster binding"/>
    <property type="evidence" value="ECO:0007669"/>
    <property type="project" value="UniProtKB-KW"/>
</dbReference>
<dbReference type="InterPro" id="IPR013785">
    <property type="entry name" value="Aldolase_TIM"/>
</dbReference>
<dbReference type="Pfam" id="PF04055">
    <property type="entry name" value="Radical_SAM"/>
    <property type="match status" value="1"/>
</dbReference>
<dbReference type="InterPro" id="IPR006638">
    <property type="entry name" value="Elp3/MiaA/NifB-like_rSAM"/>
</dbReference>
<name>A0A6N3FQ21_MEDGN</name>
<dbReference type="AlphaFoldDB" id="A0A6N3FQ21"/>
<reference evidence="8" key="1">
    <citation type="submission" date="2019-11" db="EMBL/GenBank/DDBJ databases">
        <authorList>
            <person name="Feng L."/>
        </authorList>
    </citation>
    <scope>NUCLEOTIDE SEQUENCE</scope>
    <source>
        <strain evidence="8">RgnavusLFYP36</strain>
    </source>
</reference>
<dbReference type="InterPro" id="IPR023885">
    <property type="entry name" value="4Fe4S-binding_SPASM_dom"/>
</dbReference>
<dbReference type="Gene3D" id="3.20.20.70">
    <property type="entry name" value="Aldolase class I"/>
    <property type="match status" value="1"/>
</dbReference>
<dbReference type="SUPFAM" id="SSF102114">
    <property type="entry name" value="Radical SAM enzymes"/>
    <property type="match status" value="1"/>
</dbReference>
<keyword evidence="3" id="KW-0949">S-adenosyl-L-methionine</keyword>
<dbReference type="SFLD" id="SFLDG01386">
    <property type="entry name" value="main_SPASM_domain-containing"/>
    <property type="match status" value="1"/>
</dbReference>
<keyword evidence="2" id="KW-0004">4Fe-4S</keyword>
<evidence type="ECO:0000256" key="2">
    <source>
        <dbReference type="ARBA" id="ARBA00022485"/>
    </source>
</evidence>
<dbReference type="CDD" id="cd01335">
    <property type="entry name" value="Radical_SAM"/>
    <property type="match status" value="1"/>
</dbReference>
<evidence type="ECO:0000256" key="1">
    <source>
        <dbReference type="ARBA" id="ARBA00001966"/>
    </source>
</evidence>
<comment type="cofactor">
    <cofactor evidence="1">
        <name>[4Fe-4S] cluster</name>
        <dbReference type="ChEBI" id="CHEBI:49883"/>
    </cofactor>
</comment>
<dbReference type="GO" id="GO:0003824">
    <property type="term" value="F:catalytic activity"/>
    <property type="evidence" value="ECO:0007669"/>
    <property type="project" value="InterPro"/>
</dbReference>
<dbReference type="InterPro" id="IPR058240">
    <property type="entry name" value="rSAM_sf"/>
</dbReference>
<dbReference type="PROSITE" id="PS51918">
    <property type="entry name" value="RADICAL_SAM"/>
    <property type="match status" value="1"/>
</dbReference>
<evidence type="ECO:0000256" key="6">
    <source>
        <dbReference type="ARBA" id="ARBA00023014"/>
    </source>
</evidence>
<dbReference type="PIRSF" id="PIRSF037420">
    <property type="entry name" value="PQQ_syn_pqqE"/>
    <property type="match status" value="1"/>
</dbReference>
<dbReference type="InterPro" id="IPR050377">
    <property type="entry name" value="Radical_SAM_PqqE_MftC-like"/>
</dbReference>
<feature type="domain" description="Radical SAM core" evidence="7">
    <location>
        <begin position="5"/>
        <end position="225"/>
    </location>
</feature>
<keyword evidence="5" id="KW-0408">Iron</keyword>
<proteinExistence type="predicted"/>
<dbReference type="PANTHER" id="PTHR11228:SF35">
    <property type="entry name" value="MOLYBDENUM COFACTOR BIOSYNTHESIS PROTEIN A-RELATED"/>
    <property type="match status" value="1"/>
</dbReference>
<protein>
    <submittedName>
        <fullName evidence="8">Antilisterial bacteriocin subtilosin biosynthesis protein AlbA</fullName>
    </submittedName>
</protein>
<dbReference type="GO" id="GO:0046872">
    <property type="term" value="F:metal ion binding"/>
    <property type="evidence" value="ECO:0007669"/>
    <property type="project" value="UniProtKB-KW"/>
</dbReference>
<dbReference type="NCBIfam" id="TIGR04085">
    <property type="entry name" value="rSAM_more_4Fe4S"/>
    <property type="match status" value="1"/>
</dbReference>